<gene>
    <name evidence="1" type="ORF">CC117_17585</name>
</gene>
<reference evidence="2" key="1">
    <citation type="submission" date="2016-07" db="EMBL/GenBank/DDBJ databases">
        <title>Sequence Frankia sp. strain CcI1.17.</title>
        <authorList>
            <person name="Ghodhbane-Gtari F."/>
            <person name="Swanson E."/>
            <person name="Gueddou A."/>
            <person name="Morris K."/>
            <person name="Hezbri K."/>
            <person name="Ktari A."/>
            <person name="Nouioui I."/>
            <person name="Abebe-Akele F."/>
            <person name="Simpson S."/>
            <person name="Thomas K."/>
            <person name="Gtari M."/>
            <person name="Tisa L.S."/>
            <person name="Hurst S."/>
        </authorList>
    </citation>
    <scope>NUCLEOTIDE SEQUENCE [LARGE SCALE GENOMIC DNA]</scope>
    <source>
        <strain evidence="2">Cc1.17</strain>
    </source>
</reference>
<evidence type="ECO:0000313" key="1">
    <source>
        <dbReference type="EMBL" id="OHV36700.1"/>
    </source>
</evidence>
<name>A0A1S1QRU6_9ACTN</name>
<proteinExistence type="predicted"/>
<comment type="caution">
    <text evidence="1">The sequence shown here is derived from an EMBL/GenBank/DDBJ whole genome shotgun (WGS) entry which is preliminary data.</text>
</comment>
<evidence type="ECO:0000313" key="2">
    <source>
        <dbReference type="Proteomes" id="UP000179627"/>
    </source>
</evidence>
<keyword evidence="2" id="KW-1185">Reference proteome</keyword>
<protein>
    <recommendedName>
        <fullName evidence="3">DUF4235 domain-containing protein</fullName>
    </recommendedName>
</protein>
<dbReference type="RefSeq" id="WP_071084750.1">
    <property type="nucleotide sequence ID" value="NZ_MBLM01000115.1"/>
</dbReference>
<sequence>MSKSAKIAYKPIGLLGGLLAGTVSGMVVTRVWAAAAGEDETPSALRADYNFGKVVAAAALQGAVFAATKTAFERAGAVGFHRLTGAWPGD</sequence>
<dbReference type="Proteomes" id="UP000179627">
    <property type="component" value="Unassembled WGS sequence"/>
</dbReference>
<dbReference type="OrthoDB" id="5244650at2"/>
<dbReference type="InterPro" id="IPR025329">
    <property type="entry name" value="DUF4235"/>
</dbReference>
<evidence type="ECO:0008006" key="3">
    <source>
        <dbReference type="Google" id="ProtNLM"/>
    </source>
</evidence>
<organism evidence="1 2">
    <name type="scientific">Parafrankia colletiae</name>
    <dbReference type="NCBI Taxonomy" id="573497"/>
    <lineage>
        <taxon>Bacteria</taxon>
        <taxon>Bacillati</taxon>
        <taxon>Actinomycetota</taxon>
        <taxon>Actinomycetes</taxon>
        <taxon>Frankiales</taxon>
        <taxon>Frankiaceae</taxon>
        <taxon>Parafrankia</taxon>
    </lineage>
</organism>
<dbReference type="Pfam" id="PF14019">
    <property type="entry name" value="DUF4235"/>
    <property type="match status" value="1"/>
</dbReference>
<dbReference type="AlphaFoldDB" id="A0A1S1QRU6"/>
<accession>A0A1S1QRU6</accession>
<dbReference type="EMBL" id="MBLM01000115">
    <property type="protein sequence ID" value="OHV36700.1"/>
    <property type="molecule type" value="Genomic_DNA"/>
</dbReference>